<organism evidence="7 8">
    <name type="scientific">Peribacillus faecalis</name>
    <dbReference type="NCBI Taxonomy" id="2772559"/>
    <lineage>
        <taxon>Bacteria</taxon>
        <taxon>Bacillati</taxon>
        <taxon>Bacillota</taxon>
        <taxon>Bacilli</taxon>
        <taxon>Bacillales</taxon>
        <taxon>Bacillaceae</taxon>
        <taxon>Peribacillus</taxon>
    </lineage>
</organism>
<feature type="compositionally biased region" description="Basic residues" evidence="5">
    <location>
        <begin position="1"/>
        <end position="12"/>
    </location>
</feature>
<dbReference type="PIRSF" id="PIRSF005690">
    <property type="entry name" value="GerBA"/>
    <property type="match status" value="1"/>
</dbReference>
<dbReference type="GO" id="GO:0005886">
    <property type="term" value="C:plasma membrane"/>
    <property type="evidence" value="ECO:0007669"/>
    <property type="project" value="UniProtKB-SubCell"/>
</dbReference>
<evidence type="ECO:0000256" key="4">
    <source>
        <dbReference type="PIRNR" id="PIRNR005690"/>
    </source>
</evidence>
<reference evidence="7" key="1">
    <citation type="submission" date="2020-09" db="EMBL/GenBank/DDBJ databases">
        <title>Bacillus faecalis sp. nov., a moderately halophilic bacterium isolated from cow faeces.</title>
        <authorList>
            <person name="Jiang L."/>
            <person name="Lee J."/>
        </authorList>
    </citation>
    <scope>NUCLEOTIDE SEQUENCE</scope>
    <source>
        <strain evidence="7">AGMB 02131</strain>
    </source>
</reference>
<dbReference type="InterPro" id="IPR050768">
    <property type="entry name" value="UPF0353/GerABKA_families"/>
</dbReference>
<protein>
    <submittedName>
        <fullName evidence="7">Spore germination protein</fullName>
    </submittedName>
</protein>
<evidence type="ECO:0000256" key="1">
    <source>
        <dbReference type="ARBA" id="ARBA00004141"/>
    </source>
</evidence>
<evidence type="ECO:0000313" key="8">
    <source>
        <dbReference type="Proteomes" id="UP000602076"/>
    </source>
</evidence>
<feature type="region of interest" description="Disordered" evidence="5">
    <location>
        <begin position="1"/>
        <end position="20"/>
    </location>
</feature>
<comment type="similarity">
    <text evidence="2 4">Belongs to the GerABKA family.</text>
</comment>
<feature type="transmembrane region" description="Helical" evidence="6">
    <location>
        <begin position="306"/>
        <end position="325"/>
    </location>
</feature>
<dbReference type="InterPro" id="IPR004995">
    <property type="entry name" value="Spore_Ger"/>
</dbReference>
<dbReference type="AlphaFoldDB" id="A0A927CYA8"/>
<dbReference type="EMBL" id="JACXSI010000034">
    <property type="protein sequence ID" value="MBD3109354.1"/>
    <property type="molecule type" value="Genomic_DNA"/>
</dbReference>
<gene>
    <name evidence="7" type="ORF">IEO70_13485</name>
</gene>
<feature type="transmembrane region" description="Helical" evidence="6">
    <location>
        <begin position="428"/>
        <end position="450"/>
    </location>
</feature>
<evidence type="ECO:0000256" key="3">
    <source>
        <dbReference type="ARBA" id="ARBA00023136"/>
    </source>
</evidence>
<accession>A0A927CYA8</accession>
<proteinExistence type="inferred from homology"/>
<keyword evidence="8" id="KW-1185">Reference proteome</keyword>
<dbReference type="PANTHER" id="PTHR22550">
    <property type="entry name" value="SPORE GERMINATION PROTEIN"/>
    <property type="match status" value="1"/>
</dbReference>
<feature type="transmembrane region" description="Helical" evidence="6">
    <location>
        <begin position="399"/>
        <end position="416"/>
    </location>
</feature>
<dbReference type="RefSeq" id="WP_190998891.1">
    <property type="nucleotide sequence ID" value="NZ_JACXSI010000034.1"/>
</dbReference>
<dbReference type="PANTHER" id="PTHR22550:SF5">
    <property type="entry name" value="LEUCINE ZIPPER PROTEIN 4"/>
    <property type="match status" value="1"/>
</dbReference>
<keyword evidence="6" id="KW-0812">Transmembrane</keyword>
<comment type="subcellular location">
    <subcellularLocation>
        <location evidence="4">Cell membrane</location>
    </subcellularLocation>
    <subcellularLocation>
        <location evidence="1">Membrane</location>
        <topology evidence="1">Multi-pass membrane protein</topology>
    </subcellularLocation>
</comment>
<dbReference type="GO" id="GO:0009847">
    <property type="term" value="P:spore germination"/>
    <property type="evidence" value="ECO:0007669"/>
    <property type="project" value="UniProtKB-UniRule"/>
</dbReference>
<evidence type="ECO:0000256" key="2">
    <source>
        <dbReference type="ARBA" id="ARBA00005278"/>
    </source>
</evidence>
<name>A0A927CYA8_9BACI</name>
<comment type="caution">
    <text evidence="7">The sequence shown here is derived from an EMBL/GenBank/DDBJ whole genome shotgun (WGS) entry which is preliminary data.</text>
</comment>
<keyword evidence="6" id="KW-1133">Transmembrane helix</keyword>
<evidence type="ECO:0000256" key="6">
    <source>
        <dbReference type="SAM" id="Phobius"/>
    </source>
</evidence>
<dbReference type="Pfam" id="PF03323">
    <property type="entry name" value="GerA"/>
    <property type="match status" value="1"/>
</dbReference>
<feature type="transmembrane region" description="Helical" evidence="6">
    <location>
        <begin position="264"/>
        <end position="285"/>
    </location>
</feature>
<evidence type="ECO:0000313" key="7">
    <source>
        <dbReference type="EMBL" id="MBD3109354.1"/>
    </source>
</evidence>
<dbReference type="Proteomes" id="UP000602076">
    <property type="component" value="Unassembled WGS sequence"/>
</dbReference>
<evidence type="ECO:0000256" key="5">
    <source>
        <dbReference type="SAM" id="MobiDB-lite"/>
    </source>
</evidence>
<sequence length="512" mass="57780">MLRSLFRNKKKPPASVQNKATPQIDRLQLTFTKNLNDNLEKIKQTLQDSSDITVKKIVLNNLDAAIIFIDTLSDKMDIEKVIDNLTASNYPFEETLSFTLKTYENKDSLSKDCINDMLAGYVLLFFDGQKAPYSFMARKHDGRSVSQPINEQIIQGSHEGFTESLETNLFLTRKNLISPNMTVKTFQIGKEAQKTVALLYLNNLADPDLIRKIEKRINSIDTDSLFSFAYLVDYIEDYTFTPFPQCLATERVDRVCGNLTEGRVALFIEGSASALILPVTFFAFYQSPDDYNTRFTIGSFYRLIRYLAFLIAILLPSLYIAIIGFHNEVLPSYLVFMAKKSVETIPYRPLIEAGIVEIFIELIREASLRLPTKIGPTIGIVGGLVIGDAIVQAGLVSNLMVVIVALTSISSFVIPSSDMSLTVRILRFPFMIMAAFLGLYGILIGFLILIGHLCKLQPFGIPYLAPISPIKWSDLKDTIIRAPVITMNRRPAETKTKNIIRQGFSRWWKKNE</sequence>
<keyword evidence="3 4" id="KW-0472">Membrane</keyword>